<dbReference type="AlphaFoldDB" id="A0A1I6KCJ3"/>
<dbReference type="RefSeq" id="WP_092561016.1">
    <property type="nucleotide sequence ID" value="NZ_FOYZ01000008.1"/>
</dbReference>
<feature type="transmembrane region" description="Helical" evidence="1">
    <location>
        <begin position="12"/>
        <end position="33"/>
    </location>
</feature>
<gene>
    <name evidence="2" type="ORF">SAMN05661086_02371</name>
</gene>
<feature type="transmembrane region" description="Helical" evidence="1">
    <location>
        <begin position="39"/>
        <end position="58"/>
    </location>
</feature>
<keyword evidence="1" id="KW-0812">Transmembrane</keyword>
<keyword evidence="1" id="KW-1133">Transmembrane helix</keyword>
<dbReference type="STRING" id="37658.SAMN05661086_02371"/>
<protein>
    <submittedName>
        <fullName evidence="2">Uncharacterized protein</fullName>
    </submittedName>
</protein>
<name>A0A1I6KCJ3_9FIRM</name>
<evidence type="ECO:0000313" key="3">
    <source>
        <dbReference type="Proteomes" id="UP000199659"/>
    </source>
</evidence>
<evidence type="ECO:0000256" key="1">
    <source>
        <dbReference type="SAM" id="Phobius"/>
    </source>
</evidence>
<proteinExistence type="predicted"/>
<organism evidence="2 3">
    <name type="scientific">Anaeromicropila populeti</name>
    <dbReference type="NCBI Taxonomy" id="37658"/>
    <lineage>
        <taxon>Bacteria</taxon>
        <taxon>Bacillati</taxon>
        <taxon>Bacillota</taxon>
        <taxon>Clostridia</taxon>
        <taxon>Lachnospirales</taxon>
        <taxon>Lachnospiraceae</taxon>
        <taxon>Anaeromicropila</taxon>
    </lineage>
</organism>
<dbReference type="EMBL" id="FOYZ01000008">
    <property type="protein sequence ID" value="SFR88962.1"/>
    <property type="molecule type" value="Genomic_DNA"/>
</dbReference>
<keyword evidence="1" id="KW-0472">Membrane</keyword>
<dbReference type="Proteomes" id="UP000199659">
    <property type="component" value="Unassembled WGS sequence"/>
</dbReference>
<sequence length="156" mass="18071">MKRLMFLGYTTKHAVNSLLNYGIGLCFLIYGIFGAETKLYWVLGLVFGTVWFMGGYSASRGYWIDIIFFHTETIEGQEERMDSIYASEGHSPCGKRIKVTADDGKEVKILLYDKILTYAQDKSKMVKGEKFRTVYHYLKFSKVVVDVEYIRIKSRK</sequence>
<evidence type="ECO:0000313" key="2">
    <source>
        <dbReference type="EMBL" id="SFR88962.1"/>
    </source>
</evidence>
<accession>A0A1I6KCJ3</accession>
<keyword evidence="3" id="KW-1185">Reference proteome</keyword>
<reference evidence="2 3" key="1">
    <citation type="submission" date="2016-10" db="EMBL/GenBank/DDBJ databases">
        <authorList>
            <person name="de Groot N.N."/>
        </authorList>
    </citation>
    <scope>NUCLEOTIDE SEQUENCE [LARGE SCALE GENOMIC DNA]</scope>
    <source>
        <strain evidence="2 3">743A</strain>
    </source>
</reference>